<dbReference type="STRING" id="1527607.SAMN05428957_102261"/>
<dbReference type="GO" id="GO:0005886">
    <property type="term" value="C:plasma membrane"/>
    <property type="evidence" value="ECO:0007669"/>
    <property type="project" value="TreeGrafter"/>
</dbReference>
<dbReference type="OrthoDB" id="9776369at2"/>
<gene>
    <name evidence="6" type="ORF">SAMN05428957_102261</name>
</gene>
<dbReference type="GO" id="GO:0015188">
    <property type="term" value="F:L-isoleucine transmembrane transporter activity"/>
    <property type="evidence" value="ECO:0007669"/>
    <property type="project" value="TreeGrafter"/>
</dbReference>
<dbReference type="GO" id="GO:0042941">
    <property type="term" value="P:D-alanine transmembrane transport"/>
    <property type="evidence" value="ECO:0007669"/>
    <property type="project" value="TreeGrafter"/>
</dbReference>
<dbReference type="Proteomes" id="UP000198552">
    <property type="component" value="Unassembled WGS sequence"/>
</dbReference>
<dbReference type="Gene3D" id="3.40.50.300">
    <property type="entry name" value="P-loop containing nucleotide triphosphate hydrolases"/>
    <property type="match status" value="1"/>
</dbReference>
<dbReference type="AlphaFoldDB" id="A0A1G9QEE9"/>
<evidence type="ECO:0000256" key="1">
    <source>
        <dbReference type="ARBA" id="ARBA00022448"/>
    </source>
</evidence>
<sequence length="262" mass="27411">MSLLQVTGLSKSFGGVRAVDGVDFSLAPGELLALIGPNGAGKTTTFNMVGGQLVPDAGAIVLDGHDIAGLPPRAIWRRGVGRTFQIAETFASLTVLQNVQLALLSADGRIFRVWRPAGTHRVQDALALLERVGMGAQAARPCSELAYGDIKRVELAMALAHAPRLLLMDEPTAGMAPAERLALMALTRELAHERRMGVLFTEHSMDVVFQHADRVLVLVRGRILAEGPPAAIQGNAQVQAAYLGTGRIGAAPPAAAAPGAAP</sequence>
<dbReference type="InterPro" id="IPR051120">
    <property type="entry name" value="ABC_AA/LPS_Transport"/>
</dbReference>
<dbReference type="Pfam" id="PF12399">
    <property type="entry name" value="BCA_ABC_TP_C"/>
    <property type="match status" value="1"/>
</dbReference>
<keyword evidence="3" id="KW-0547">Nucleotide-binding</keyword>
<reference evidence="7" key="1">
    <citation type="submission" date="2016-10" db="EMBL/GenBank/DDBJ databases">
        <authorList>
            <person name="Varghese N."/>
            <person name="Submissions S."/>
        </authorList>
    </citation>
    <scope>NUCLEOTIDE SEQUENCE [LARGE SCALE GENOMIC DNA]</scope>
    <source>
        <strain evidence="7">EPL6</strain>
    </source>
</reference>
<evidence type="ECO:0000256" key="4">
    <source>
        <dbReference type="ARBA" id="ARBA00022840"/>
    </source>
</evidence>
<dbReference type="PROSITE" id="PS00211">
    <property type="entry name" value="ABC_TRANSPORTER_1"/>
    <property type="match status" value="1"/>
</dbReference>
<dbReference type="CDD" id="cd03219">
    <property type="entry name" value="ABC_Mj1267_LivG_branched"/>
    <property type="match status" value="1"/>
</dbReference>
<keyword evidence="7" id="KW-1185">Reference proteome</keyword>
<protein>
    <submittedName>
        <fullName evidence="6">Amino acid/amide ABC transporter ATP-binding protein 1, HAAT family</fullName>
    </submittedName>
</protein>
<keyword evidence="2" id="KW-0472">Membrane</keyword>
<dbReference type="GO" id="GO:0015192">
    <property type="term" value="F:L-phenylalanine transmembrane transporter activity"/>
    <property type="evidence" value="ECO:0007669"/>
    <property type="project" value="TreeGrafter"/>
</dbReference>
<dbReference type="SUPFAM" id="SSF52540">
    <property type="entry name" value="P-loop containing nucleoside triphosphate hydrolases"/>
    <property type="match status" value="1"/>
</dbReference>
<dbReference type="InterPro" id="IPR027417">
    <property type="entry name" value="P-loop_NTPase"/>
</dbReference>
<name>A0A1G9QEE9_9BURK</name>
<organism evidence="6 7">
    <name type="scientific">Oryzisolibacter propanilivorax</name>
    <dbReference type="NCBI Taxonomy" id="1527607"/>
    <lineage>
        <taxon>Bacteria</taxon>
        <taxon>Pseudomonadati</taxon>
        <taxon>Pseudomonadota</taxon>
        <taxon>Betaproteobacteria</taxon>
        <taxon>Burkholderiales</taxon>
        <taxon>Comamonadaceae</taxon>
        <taxon>Oryzisolibacter</taxon>
    </lineage>
</organism>
<dbReference type="SMART" id="SM00382">
    <property type="entry name" value="AAA"/>
    <property type="match status" value="1"/>
</dbReference>
<dbReference type="InterPro" id="IPR003439">
    <property type="entry name" value="ABC_transporter-like_ATP-bd"/>
</dbReference>
<dbReference type="InterPro" id="IPR003593">
    <property type="entry name" value="AAA+_ATPase"/>
</dbReference>
<dbReference type="Pfam" id="PF00005">
    <property type="entry name" value="ABC_tran"/>
    <property type="match status" value="1"/>
</dbReference>
<keyword evidence="4 6" id="KW-0067">ATP-binding</keyword>
<dbReference type="GO" id="GO:0015808">
    <property type="term" value="P:L-alanine transport"/>
    <property type="evidence" value="ECO:0007669"/>
    <property type="project" value="TreeGrafter"/>
</dbReference>
<keyword evidence="1" id="KW-0813">Transport</keyword>
<dbReference type="EMBL" id="FNHP01000002">
    <property type="protein sequence ID" value="SDM09343.1"/>
    <property type="molecule type" value="Genomic_DNA"/>
</dbReference>
<dbReference type="GO" id="GO:1903805">
    <property type="term" value="P:L-valine import across plasma membrane"/>
    <property type="evidence" value="ECO:0007669"/>
    <property type="project" value="TreeGrafter"/>
</dbReference>
<dbReference type="GO" id="GO:0016887">
    <property type="term" value="F:ATP hydrolysis activity"/>
    <property type="evidence" value="ECO:0007669"/>
    <property type="project" value="InterPro"/>
</dbReference>
<evidence type="ECO:0000256" key="3">
    <source>
        <dbReference type="ARBA" id="ARBA00022741"/>
    </source>
</evidence>
<dbReference type="PANTHER" id="PTHR45772:SF7">
    <property type="entry name" value="AMINO ACID ABC TRANSPORTER ATP-BINDING PROTEIN"/>
    <property type="match status" value="1"/>
</dbReference>
<dbReference type="InterPro" id="IPR032823">
    <property type="entry name" value="BCA_ABC_TP_C"/>
</dbReference>
<keyword evidence="2" id="KW-1003">Cell membrane</keyword>
<dbReference type="GO" id="GO:1903806">
    <property type="term" value="P:L-isoleucine import across plasma membrane"/>
    <property type="evidence" value="ECO:0007669"/>
    <property type="project" value="TreeGrafter"/>
</dbReference>
<proteinExistence type="predicted"/>
<dbReference type="PROSITE" id="PS50893">
    <property type="entry name" value="ABC_TRANSPORTER_2"/>
    <property type="match status" value="1"/>
</dbReference>
<dbReference type="InterPro" id="IPR017871">
    <property type="entry name" value="ABC_transporter-like_CS"/>
</dbReference>
<accession>A0A1G9QEE9</accession>
<evidence type="ECO:0000256" key="2">
    <source>
        <dbReference type="ARBA" id="ARBA00022475"/>
    </source>
</evidence>
<dbReference type="PANTHER" id="PTHR45772">
    <property type="entry name" value="CONSERVED COMPONENT OF ABC TRANSPORTER FOR NATURAL AMINO ACIDS-RELATED"/>
    <property type="match status" value="1"/>
</dbReference>
<dbReference type="GO" id="GO:0005524">
    <property type="term" value="F:ATP binding"/>
    <property type="evidence" value="ECO:0007669"/>
    <property type="project" value="UniProtKB-KW"/>
</dbReference>
<evidence type="ECO:0000259" key="5">
    <source>
        <dbReference type="PROSITE" id="PS50893"/>
    </source>
</evidence>
<dbReference type="GO" id="GO:0005304">
    <property type="term" value="F:L-valine transmembrane transporter activity"/>
    <property type="evidence" value="ECO:0007669"/>
    <property type="project" value="TreeGrafter"/>
</dbReference>
<evidence type="ECO:0000313" key="6">
    <source>
        <dbReference type="EMBL" id="SDM09343.1"/>
    </source>
</evidence>
<feature type="domain" description="ABC transporter" evidence="5">
    <location>
        <begin position="4"/>
        <end position="245"/>
    </location>
</feature>
<evidence type="ECO:0000313" key="7">
    <source>
        <dbReference type="Proteomes" id="UP000198552"/>
    </source>
</evidence>
<dbReference type="RefSeq" id="WP_091566967.1">
    <property type="nucleotide sequence ID" value="NZ_FNHP01000002.1"/>
</dbReference>